<accession>A0AAV4AU75</accession>
<evidence type="ECO:0000313" key="1">
    <source>
        <dbReference type="EMBL" id="GFO10487.1"/>
    </source>
</evidence>
<dbReference type="EMBL" id="BLXT01004186">
    <property type="protein sequence ID" value="GFO10487.1"/>
    <property type="molecule type" value="Genomic_DNA"/>
</dbReference>
<dbReference type="Proteomes" id="UP000735302">
    <property type="component" value="Unassembled WGS sequence"/>
</dbReference>
<organism evidence="1 2">
    <name type="scientific">Plakobranchus ocellatus</name>
    <dbReference type="NCBI Taxonomy" id="259542"/>
    <lineage>
        <taxon>Eukaryota</taxon>
        <taxon>Metazoa</taxon>
        <taxon>Spiralia</taxon>
        <taxon>Lophotrochozoa</taxon>
        <taxon>Mollusca</taxon>
        <taxon>Gastropoda</taxon>
        <taxon>Heterobranchia</taxon>
        <taxon>Euthyneura</taxon>
        <taxon>Panpulmonata</taxon>
        <taxon>Sacoglossa</taxon>
        <taxon>Placobranchoidea</taxon>
        <taxon>Plakobranchidae</taxon>
        <taxon>Plakobranchus</taxon>
    </lineage>
</organism>
<evidence type="ECO:0000313" key="2">
    <source>
        <dbReference type="Proteomes" id="UP000735302"/>
    </source>
</evidence>
<keyword evidence="2" id="KW-1185">Reference proteome</keyword>
<reference evidence="1 2" key="1">
    <citation type="journal article" date="2021" name="Elife">
        <title>Chloroplast acquisition without the gene transfer in kleptoplastic sea slugs, Plakobranchus ocellatus.</title>
        <authorList>
            <person name="Maeda T."/>
            <person name="Takahashi S."/>
            <person name="Yoshida T."/>
            <person name="Shimamura S."/>
            <person name="Takaki Y."/>
            <person name="Nagai Y."/>
            <person name="Toyoda A."/>
            <person name="Suzuki Y."/>
            <person name="Arimoto A."/>
            <person name="Ishii H."/>
            <person name="Satoh N."/>
            <person name="Nishiyama T."/>
            <person name="Hasebe M."/>
            <person name="Maruyama T."/>
            <person name="Minagawa J."/>
            <person name="Obokata J."/>
            <person name="Shigenobu S."/>
        </authorList>
    </citation>
    <scope>NUCLEOTIDE SEQUENCE [LARGE SCALE GENOMIC DNA]</scope>
</reference>
<gene>
    <name evidence="1" type="ORF">PoB_003699200</name>
</gene>
<proteinExistence type="predicted"/>
<sequence length="82" mass="8991">MWLKVTTAAPGLTKAKRDKITKVWNVLLNTSTCLIHSISEGPYSFLASQGIKYILAGSDAETLIPLTLENKVPHLHRFNNGG</sequence>
<dbReference type="AlphaFoldDB" id="A0AAV4AU75"/>
<name>A0AAV4AU75_9GAST</name>
<protein>
    <submittedName>
        <fullName evidence="1">Uncharacterized protein</fullName>
    </submittedName>
</protein>
<comment type="caution">
    <text evidence="1">The sequence shown here is derived from an EMBL/GenBank/DDBJ whole genome shotgun (WGS) entry which is preliminary data.</text>
</comment>